<feature type="coiled-coil region" evidence="1">
    <location>
        <begin position="35"/>
        <end position="113"/>
    </location>
</feature>
<organism evidence="3 4">
    <name type="scientific">Riccia fluitans</name>
    <dbReference type="NCBI Taxonomy" id="41844"/>
    <lineage>
        <taxon>Eukaryota</taxon>
        <taxon>Viridiplantae</taxon>
        <taxon>Streptophyta</taxon>
        <taxon>Embryophyta</taxon>
        <taxon>Marchantiophyta</taxon>
        <taxon>Marchantiopsida</taxon>
        <taxon>Marchantiidae</taxon>
        <taxon>Marchantiales</taxon>
        <taxon>Ricciaceae</taxon>
        <taxon>Riccia</taxon>
    </lineage>
</organism>
<sequence>MTWSNGVGRSPAGKGETGRPGAELSTQLDLVQPQLEQSRQEKEAADTQIRELATQLELAQLQLEKVRTKADLEAAFADLDTVQAQLDKEHERNSKLQERVRALEKEIRTMRRQALLRPSSSGYLPDKHPPEFHRGVPTLTPGVLRTGD</sequence>
<evidence type="ECO:0000313" key="4">
    <source>
        <dbReference type="Proteomes" id="UP001605036"/>
    </source>
</evidence>
<feature type="region of interest" description="Disordered" evidence="2">
    <location>
        <begin position="1"/>
        <end position="24"/>
    </location>
</feature>
<name>A0ABD1XFE0_9MARC</name>
<gene>
    <name evidence="3" type="ORF">R1flu_026247</name>
</gene>
<proteinExistence type="predicted"/>
<dbReference type="AlphaFoldDB" id="A0ABD1XFE0"/>
<dbReference type="EMBL" id="JBHFFA010000008">
    <property type="protein sequence ID" value="KAL2607674.1"/>
    <property type="molecule type" value="Genomic_DNA"/>
</dbReference>
<comment type="caution">
    <text evidence="3">The sequence shown here is derived from an EMBL/GenBank/DDBJ whole genome shotgun (WGS) entry which is preliminary data.</text>
</comment>
<protein>
    <submittedName>
        <fullName evidence="3">Uncharacterized protein</fullName>
    </submittedName>
</protein>
<feature type="region of interest" description="Disordered" evidence="2">
    <location>
        <begin position="115"/>
        <end position="148"/>
    </location>
</feature>
<feature type="compositionally biased region" description="Basic and acidic residues" evidence="2">
    <location>
        <begin position="125"/>
        <end position="134"/>
    </location>
</feature>
<evidence type="ECO:0000256" key="1">
    <source>
        <dbReference type="SAM" id="Coils"/>
    </source>
</evidence>
<keyword evidence="4" id="KW-1185">Reference proteome</keyword>
<evidence type="ECO:0000313" key="3">
    <source>
        <dbReference type="EMBL" id="KAL2607674.1"/>
    </source>
</evidence>
<accession>A0ABD1XFE0</accession>
<dbReference type="Proteomes" id="UP001605036">
    <property type="component" value="Unassembled WGS sequence"/>
</dbReference>
<evidence type="ECO:0000256" key="2">
    <source>
        <dbReference type="SAM" id="MobiDB-lite"/>
    </source>
</evidence>
<dbReference type="Gene3D" id="1.20.5.1160">
    <property type="entry name" value="Vasodilator-stimulated phosphoprotein"/>
    <property type="match status" value="1"/>
</dbReference>
<keyword evidence="1" id="KW-0175">Coiled coil</keyword>
<reference evidence="3 4" key="1">
    <citation type="submission" date="2024-09" db="EMBL/GenBank/DDBJ databases">
        <title>Chromosome-scale assembly of Riccia fluitans.</title>
        <authorList>
            <person name="Paukszto L."/>
            <person name="Sawicki J."/>
            <person name="Karawczyk K."/>
            <person name="Piernik-Szablinska J."/>
            <person name="Szczecinska M."/>
            <person name="Mazdziarz M."/>
        </authorList>
    </citation>
    <scope>NUCLEOTIDE SEQUENCE [LARGE SCALE GENOMIC DNA]</scope>
    <source>
        <strain evidence="3">Rf_01</strain>
        <tissue evidence="3">Aerial parts of the thallus</tissue>
    </source>
</reference>